<keyword evidence="5" id="KW-1185">Reference proteome</keyword>
<feature type="chain" id="PRO_5042016818" evidence="2">
    <location>
        <begin position="23"/>
        <end position="211"/>
    </location>
</feature>
<dbReference type="Proteomes" id="UP001230268">
    <property type="component" value="Unassembled WGS sequence"/>
</dbReference>
<feature type="compositionally biased region" description="Basic and acidic residues" evidence="1">
    <location>
        <begin position="202"/>
        <end position="211"/>
    </location>
</feature>
<name>A0AAD8PGB3_BABGI</name>
<proteinExistence type="predicted"/>
<dbReference type="SUPFAM" id="SSF55797">
    <property type="entry name" value="PR-1-like"/>
    <property type="match status" value="1"/>
</dbReference>
<feature type="compositionally biased region" description="Polar residues" evidence="1">
    <location>
        <begin position="190"/>
        <end position="201"/>
    </location>
</feature>
<dbReference type="InterPro" id="IPR001283">
    <property type="entry name" value="CRISP-related"/>
</dbReference>
<sequence length="211" mass="23899">MLRTFAAILVAGCLHCVTHCTADTDLSDTIDIKKPLCSFDEQKMLAQINSYRSLHSSPPLQWSRTLASDSRKTANELKRRFKCKLPLYYRDKIGTNYISASIRSFSEELVTRFWYDGHRDYDFKEGGPANRNPNVMSFTEMIWKSTREVGCGVTCCDDSKIMVICRFSPAGNVQGYFTENVLEKIGSSKEPGSTPKSAETQTRVHEEAQEL</sequence>
<dbReference type="PANTHER" id="PTHR10334">
    <property type="entry name" value="CYSTEINE-RICH SECRETORY PROTEIN-RELATED"/>
    <property type="match status" value="1"/>
</dbReference>
<evidence type="ECO:0000256" key="1">
    <source>
        <dbReference type="SAM" id="MobiDB-lite"/>
    </source>
</evidence>
<comment type="caution">
    <text evidence="4">The sequence shown here is derived from an EMBL/GenBank/DDBJ whole genome shotgun (WGS) entry which is preliminary data.</text>
</comment>
<reference evidence="4" key="1">
    <citation type="submission" date="2023-08" db="EMBL/GenBank/DDBJ databases">
        <title>Draft sequence of the Babesia gibsoni genome.</title>
        <authorList>
            <person name="Yamagishi J.Y."/>
            <person name="Xuan X.X."/>
        </authorList>
    </citation>
    <scope>NUCLEOTIDE SEQUENCE</scope>
    <source>
        <strain evidence="4">Azabu</strain>
    </source>
</reference>
<protein>
    <submittedName>
        <fullName evidence="4">Cap like protein</fullName>
    </submittedName>
</protein>
<feature type="domain" description="SCP" evidence="3">
    <location>
        <begin position="39"/>
        <end position="175"/>
    </location>
</feature>
<dbReference type="CDD" id="cd05382">
    <property type="entry name" value="CAP_GAPR1-like"/>
    <property type="match status" value="1"/>
</dbReference>
<evidence type="ECO:0000313" key="4">
    <source>
        <dbReference type="EMBL" id="KAK1444812.1"/>
    </source>
</evidence>
<dbReference type="SMART" id="SM00198">
    <property type="entry name" value="SCP"/>
    <property type="match status" value="1"/>
</dbReference>
<dbReference type="Gene3D" id="3.40.33.10">
    <property type="entry name" value="CAP"/>
    <property type="match status" value="1"/>
</dbReference>
<dbReference type="Pfam" id="PF00188">
    <property type="entry name" value="CAP"/>
    <property type="match status" value="1"/>
</dbReference>
<evidence type="ECO:0000259" key="3">
    <source>
        <dbReference type="SMART" id="SM00198"/>
    </source>
</evidence>
<evidence type="ECO:0000313" key="5">
    <source>
        <dbReference type="Proteomes" id="UP001230268"/>
    </source>
</evidence>
<evidence type="ECO:0000256" key="2">
    <source>
        <dbReference type="SAM" id="SignalP"/>
    </source>
</evidence>
<dbReference type="InterPro" id="IPR014044">
    <property type="entry name" value="CAP_dom"/>
</dbReference>
<dbReference type="InterPro" id="IPR035940">
    <property type="entry name" value="CAP_sf"/>
</dbReference>
<dbReference type="InterPro" id="IPR034113">
    <property type="entry name" value="SCP_GAPR1-like"/>
</dbReference>
<gene>
    <name evidence="4" type="ORF">BgAZ_107180</name>
</gene>
<dbReference type="EMBL" id="JAVEPI010000001">
    <property type="protein sequence ID" value="KAK1444812.1"/>
    <property type="molecule type" value="Genomic_DNA"/>
</dbReference>
<keyword evidence="2" id="KW-0732">Signal</keyword>
<dbReference type="AlphaFoldDB" id="A0AAD8PGB3"/>
<dbReference type="PRINTS" id="PR00837">
    <property type="entry name" value="V5TPXLIKE"/>
</dbReference>
<accession>A0AAD8PGB3</accession>
<feature type="region of interest" description="Disordered" evidence="1">
    <location>
        <begin position="186"/>
        <end position="211"/>
    </location>
</feature>
<feature type="signal peptide" evidence="2">
    <location>
        <begin position="1"/>
        <end position="22"/>
    </location>
</feature>
<organism evidence="4 5">
    <name type="scientific">Babesia gibsoni</name>
    <dbReference type="NCBI Taxonomy" id="33632"/>
    <lineage>
        <taxon>Eukaryota</taxon>
        <taxon>Sar</taxon>
        <taxon>Alveolata</taxon>
        <taxon>Apicomplexa</taxon>
        <taxon>Aconoidasida</taxon>
        <taxon>Piroplasmida</taxon>
        <taxon>Babesiidae</taxon>
        <taxon>Babesia</taxon>
    </lineage>
</organism>